<protein>
    <submittedName>
        <fullName evidence="1">Uncharacterized protein</fullName>
    </submittedName>
</protein>
<organism evidence="1 2">
    <name type="scientific">Macroventuria anomochaeta</name>
    <dbReference type="NCBI Taxonomy" id="301207"/>
    <lineage>
        <taxon>Eukaryota</taxon>
        <taxon>Fungi</taxon>
        <taxon>Dikarya</taxon>
        <taxon>Ascomycota</taxon>
        <taxon>Pezizomycotina</taxon>
        <taxon>Dothideomycetes</taxon>
        <taxon>Pleosporomycetidae</taxon>
        <taxon>Pleosporales</taxon>
        <taxon>Pleosporineae</taxon>
        <taxon>Didymellaceae</taxon>
        <taxon>Macroventuria</taxon>
    </lineage>
</organism>
<gene>
    <name evidence="1" type="ORF">BU25DRAFT_423462</name>
</gene>
<accession>A0ACB6RTL1</accession>
<evidence type="ECO:0000313" key="1">
    <source>
        <dbReference type="EMBL" id="KAF2625401.1"/>
    </source>
</evidence>
<name>A0ACB6RTL1_9PLEO</name>
<sequence length="270" mass="30287">MEYSTKQQRRAVTKKDLQDLQASRPQLLPKQPPTRSEPANGFSVKYSTLANHEIKLKVILDIAEKCEITFWKGDILFLRTGFTKEWDTTVTAEAKKSYAENPAEMQHAGVEATQDVLRWVWDEGFTAVAGDSVAWEVFPPKPEPVLHECLLAGWGMPIGEMFDLEGLAELGRGELVDVLRDIQSIQHARGSIESAKLYGVVLRLYLLKQSVNIEMLPGYTIQELLFISFVLVLGSSRHLWLVAFHDAYPPGSGKPHQPYDLACSFSALQS</sequence>
<comment type="caution">
    <text evidence="1">The sequence shown here is derived from an EMBL/GenBank/DDBJ whole genome shotgun (WGS) entry which is preliminary data.</text>
</comment>
<proteinExistence type="predicted"/>
<evidence type="ECO:0000313" key="2">
    <source>
        <dbReference type="Proteomes" id="UP000799754"/>
    </source>
</evidence>
<keyword evidence="2" id="KW-1185">Reference proteome</keyword>
<dbReference type="EMBL" id="MU006726">
    <property type="protein sequence ID" value="KAF2625401.1"/>
    <property type="molecule type" value="Genomic_DNA"/>
</dbReference>
<dbReference type="Proteomes" id="UP000799754">
    <property type="component" value="Unassembled WGS sequence"/>
</dbReference>
<reference evidence="1" key="1">
    <citation type="journal article" date="2020" name="Stud. Mycol.">
        <title>101 Dothideomycetes genomes: a test case for predicting lifestyles and emergence of pathogens.</title>
        <authorList>
            <person name="Haridas S."/>
            <person name="Albert R."/>
            <person name="Binder M."/>
            <person name="Bloem J."/>
            <person name="Labutti K."/>
            <person name="Salamov A."/>
            <person name="Andreopoulos B."/>
            <person name="Baker S."/>
            <person name="Barry K."/>
            <person name="Bills G."/>
            <person name="Bluhm B."/>
            <person name="Cannon C."/>
            <person name="Castanera R."/>
            <person name="Culley D."/>
            <person name="Daum C."/>
            <person name="Ezra D."/>
            <person name="Gonzalez J."/>
            <person name="Henrissat B."/>
            <person name="Kuo A."/>
            <person name="Liang C."/>
            <person name="Lipzen A."/>
            <person name="Lutzoni F."/>
            <person name="Magnuson J."/>
            <person name="Mondo S."/>
            <person name="Nolan M."/>
            <person name="Ohm R."/>
            <person name="Pangilinan J."/>
            <person name="Park H.-J."/>
            <person name="Ramirez L."/>
            <person name="Alfaro M."/>
            <person name="Sun H."/>
            <person name="Tritt A."/>
            <person name="Yoshinaga Y."/>
            <person name="Zwiers L.-H."/>
            <person name="Turgeon B."/>
            <person name="Goodwin S."/>
            <person name="Spatafora J."/>
            <person name="Crous P."/>
            <person name="Grigoriev I."/>
        </authorList>
    </citation>
    <scope>NUCLEOTIDE SEQUENCE</scope>
    <source>
        <strain evidence="1">CBS 525.71</strain>
    </source>
</reference>